<organism evidence="1 2">
    <name type="scientific">Eumeta variegata</name>
    <name type="common">Bagworm moth</name>
    <name type="synonym">Eumeta japonica</name>
    <dbReference type="NCBI Taxonomy" id="151549"/>
    <lineage>
        <taxon>Eukaryota</taxon>
        <taxon>Metazoa</taxon>
        <taxon>Ecdysozoa</taxon>
        <taxon>Arthropoda</taxon>
        <taxon>Hexapoda</taxon>
        <taxon>Insecta</taxon>
        <taxon>Pterygota</taxon>
        <taxon>Neoptera</taxon>
        <taxon>Endopterygota</taxon>
        <taxon>Lepidoptera</taxon>
        <taxon>Glossata</taxon>
        <taxon>Ditrysia</taxon>
        <taxon>Tineoidea</taxon>
        <taxon>Psychidae</taxon>
        <taxon>Oiketicinae</taxon>
        <taxon>Eumeta</taxon>
    </lineage>
</organism>
<feature type="non-terminal residue" evidence="1">
    <location>
        <position position="83"/>
    </location>
</feature>
<reference evidence="1 2" key="1">
    <citation type="journal article" date="2019" name="Commun. Biol.">
        <title>The bagworm genome reveals a unique fibroin gene that provides high tensile strength.</title>
        <authorList>
            <person name="Kono N."/>
            <person name="Nakamura H."/>
            <person name="Ohtoshi R."/>
            <person name="Tomita M."/>
            <person name="Numata K."/>
            <person name="Arakawa K."/>
        </authorList>
    </citation>
    <scope>NUCLEOTIDE SEQUENCE [LARGE SCALE GENOMIC DNA]</scope>
</reference>
<keyword evidence="2" id="KW-1185">Reference proteome</keyword>
<evidence type="ECO:0000313" key="1">
    <source>
        <dbReference type="EMBL" id="GBP91581.1"/>
    </source>
</evidence>
<proteinExistence type="predicted"/>
<accession>A0A4C1ZRN5</accession>
<dbReference type="AlphaFoldDB" id="A0A4C1ZRN5"/>
<dbReference type="Proteomes" id="UP000299102">
    <property type="component" value="Unassembled WGS sequence"/>
</dbReference>
<dbReference type="EMBL" id="BGZK01002184">
    <property type="protein sequence ID" value="GBP91581.1"/>
    <property type="molecule type" value="Genomic_DNA"/>
</dbReference>
<gene>
    <name evidence="1" type="ORF">EVAR_70066_1</name>
</gene>
<comment type="caution">
    <text evidence="1">The sequence shown here is derived from an EMBL/GenBank/DDBJ whole genome shotgun (WGS) entry which is preliminary data.</text>
</comment>
<evidence type="ECO:0000313" key="2">
    <source>
        <dbReference type="Proteomes" id="UP000299102"/>
    </source>
</evidence>
<sequence length="83" mass="9057">MYRCFSSERTCYLVHTEAKHALFESPAFRPSSLVISRDADDVIAADTPGPTGTTDNTGLSISLLTSRVVGGDHRSFINLKEIL</sequence>
<name>A0A4C1ZRN5_EUMVA</name>
<protein>
    <submittedName>
        <fullName evidence="1">Uncharacterized protein</fullName>
    </submittedName>
</protein>